<evidence type="ECO:0000256" key="3">
    <source>
        <dbReference type="ARBA" id="ARBA00022676"/>
    </source>
</evidence>
<dbReference type="GO" id="GO:0016020">
    <property type="term" value="C:membrane"/>
    <property type="evidence" value="ECO:0007669"/>
    <property type="project" value="UniProtKB-SubCell"/>
</dbReference>
<keyword evidence="12" id="KW-1185">Reference proteome</keyword>
<evidence type="ECO:0000256" key="5">
    <source>
        <dbReference type="ARBA" id="ARBA00022692"/>
    </source>
</evidence>
<dbReference type="OMA" id="TRIFHKS"/>
<dbReference type="Ensembl" id="ENSCINT00000036480.1">
    <property type="protein sequence ID" value="ENSCINP00000031726.1"/>
    <property type="gene ID" value="ENSCING00000022660.1"/>
</dbReference>
<keyword evidence="6" id="KW-0735">Signal-anchor</keyword>
<evidence type="ECO:0000313" key="12">
    <source>
        <dbReference type="Proteomes" id="UP000008144"/>
    </source>
</evidence>
<evidence type="ECO:0000256" key="4">
    <source>
        <dbReference type="ARBA" id="ARBA00022679"/>
    </source>
</evidence>
<dbReference type="AlphaFoldDB" id="H2XPZ2"/>
<dbReference type="Gene3D" id="3.90.550.50">
    <property type="match status" value="1"/>
</dbReference>
<reference evidence="11" key="3">
    <citation type="submission" date="2025-08" db="UniProtKB">
        <authorList>
            <consortium name="Ensembl"/>
        </authorList>
    </citation>
    <scope>IDENTIFICATION</scope>
</reference>
<dbReference type="HOGENOM" id="CLU_056611_0_1_1"/>
<keyword evidence="4" id="KW-0808">Transferase</keyword>
<dbReference type="Proteomes" id="UP000008144">
    <property type="component" value="Chromosome 11"/>
</dbReference>
<evidence type="ECO:0000256" key="8">
    <source>
        <dbReference type="ARBA" id="ARBA00023136"/>
    </source>
</evidence>
<evidence type="ECO:0000256" key="7">
    <source>
        <dbReference type="ARBA" id="ARBA00022989"/>
    </source>
</evidence>
<keyword evidence="5" id="KW-0812">Transmembrane</keyword>
<protein>
    <recommendedName>
        <fullName evidence="10">Fringe-like glycosyltransferase domain-containing protein</fullName>
    </recommendedName>
</protein>
<dbReference type="GO" id="GO:0012505">
    <property type="term" value="C:endomembrane system"/>
    <property type="evidence" value="ECO:0007669"/>
    <property type="project" value="UniProtKB-SubCell"/>
</dbReference>
<evidence type="ECO:0000256" key="9">
    <source>
        <dbReference type="ARBA" id="ARBA00037847"/>
    </source>
</evidence>
<keyword evidence="3" id="KW-0328">Glycosyltransferase</keyword>
<dbReference type="Pfam" id="PF02434">
    <property type="entry name" value="Fringe"/>
    <property type="match status" value="1"/>
</dbReference>
<evidence type="ECO:0000256" key="2">
    <source>
        <dbReference type="ARBA" id="ARBA00008661"/>
    </source>
</evidence>
<reference evidence="12" key="1">
    <citation type="journal article" date="2002" name="Science">
        <title>The draft genome of Ciona intestinalis: insights into chordate and vertebrate origins.</title>
        <authorList>
            <person name="Dehal P."/>
            <person name="Satou Y."/>
            <person name="Campbell R.K."/>
            <person name="Chapman J."/>
            <person name="Degnan B."/>
            <person name="De Tomaso A."/>
            <person name="Davidson B."/>
            <person name="Di Gregorio A."/>
            <person name="Gelpke M."/>
            <person name="Goodstein D.M."/>
            <person name="Harafuji N."/>
            <person name="Hastings K.E."/>
            <person name="Ho I."/>
            <person name="Hotta K."/>
            <person name="Huang W."/>
            <person name="Kawashima T."/>
            <person name="Lemaire P."/>
            <person name="Martinez D."/>
            <person name="Meinertzhagen I.A."/>
            <person name="Necula S."/>
            <person name="Nonaka M."/>
            <person name="Putnam N."/>
            <person name="Rash S."/>
            <person name="Saiga H."/>
            <person name="Satake M."/>
            <person name="Terry A."/>
            <person name="Yamada L."/>
            <person name="Wang H.G."/>
            <person name="Awazu S."/>
            <person name="Azumi K."/>
            <person name="Boore J."/>
            <person name="Branno M."/>
            <person name="Chin-Bow S."/>
            <person name="DeSantis R."/>
            <person name="Doyle S."/>
            <person name="Francino P."/>
            <person name="Keys D.N."/>
            <person name="Haga S."/>
            <person name="Hayashi H."/>
            <person name="Hino K."/>
            <person name="Imai K.S."/>
            <person name="Inaba K."/>
            <person name="Kano S."/>
            <person name="Kobayashi K."/>
            <person name="Kobayashi M."/>
            <person name="Lee B.I."/>
            <person name="Makabe K.W."/>
            <person name="Manohar C."/>
            <person name="Matassi G."/>
            <person name="Medina M."/>
            <person name="Mochizuki Y."/>
            <person name="Mount S."/>
            <person name="Morishita T."/>
            <person name="Miura S."/>
            <person name="Nakayama A."/>
            <person name="Nishizaka S."/>
            <person name="Nomoto H."/>
            <person name="Ohta F."/>
            <person name="Oishi K."/>
            <person name="Rigoutsos I."/>
            <person name="Sano M."/>
            <person name="Sasaki A."/>
            <person name="Sasakura Y."/>
            <person name="Shoguchi E."/>
            <person name="Shin-i T."/>
            <person name="Spagnuolo A."/>
            <person name="Stainier D."/>
            <person name="Suzuki M.M."/>
            <person name="Tassy O."/>
            <person name="Takatori N."/>
            <person name="Tokuoka M."/>
            <person name="Yagi K."/>
            <person name="Yoshizaki F."/>
            <person name="Wada S."/>
            <person name="Zhang C."/>
            <person name="Hyatt P.D."/>
            <person name="Larimer F."/>
            <person name="Detter C."/>
            <person name="Doggett N."/>
            <person name="Glavina T."/>
            <person name="Hawkins T."/>
            <person name="Richardson P."/>
            <person name="Lucas S."/>
            <person name="Kohara Y."/>
            <person name="Levine M."/>
            <person name="Satoh N."/>
            <person name="Rokhsar D.S."/>
        </authorList>
    </citation>
    <scope>NUCLEOTIDE SEQUENCE [LARGE SCALE GENOMIC DNA]</scope>
</reference>
<dbReference type="GO" id="GO:0008593">
    <property type="term" value="P:regulation of Notch signaling pathway"/>
    <property type="evidence" value="ECO:0000318"/>
    <property type="project" value="GO_Central"/>
</dbReference>
<dbReference type="FunFam" id="3.90.550.50:FF:000113">
    <property type="entry name" value="Fringe"/>
    <property type="match status" value="1"/>
</dbReference>
<accession>H2XPZ2</accession>
<dbReference type="GeneTree" id="ENSGT00940000164195"/>
<feature type="domain" description="Fringe-like glycosyltransferase" evidence="10">
    <location>
        <begin position="35"/>
        <end position="282"/>
    </location>
</feature>
<evidence type="ECO:0000259" key="10">
    <source>
        <dbReference type="Pfam" id="PF02434"/>
    </source>
</evidence>
<evidence type="ECO:0000256" key="1">
    <source>
        <dbReference type="ARBA" id="ARBA00004606"/>
    </source>
</evidence>
<proteinExistence type="inferred from homology"/>
<dbReference type="GO" id="GO:0033829">
    <property type="term" value="F:O-fucosylpeptide 3-beta-N-acetylglucosaminyltransferase activity"/>
    <property type="evidence" value="ECO:0000318"/>
    <property type="project" value="GO_Central"/>
</dbReference>
<reference evidence="11" key="2">
    <citation type="journal article" date="2008" name="Genome Biol.">
        <title>Improved genome assembly and evidence-based global gene model set for the chordate Ciona intestinalis: new insight into intron and operon populations.</title>
        <authorList>
            <person name="Satou Y."/>
            <person name="Mineta K."/>
            <person name="Ogasawara M."/>
            <person name="Sasakura Y."/>
            <person name="Shoguchi E."/>
            <person name="Ueno K."/>
            <person name="Yamada L."/>
            <person name="Matsumoto J."/>
            <person name="Wasserscheid J."/>
            <person name="Dewar K."/>
            <person name="Wiley G.B."/>
            <person name="Macmil S.L."/>
            <person name="Roe B.A."/>
            <person name="Zeller R.W."/>
            <person name="Hastings K.E."/>
            <person name="Lemaire P."/>
            <person name="Lindquist E."/>
            <person name="Endo T."/>
            <person name="Hotta K."/>
            <person name="Inaba K."/>
        </authorList>
    </citation>
    <scope>NUCLEOTIDE SEQUENCE [LARGE SCALE GENOMIC DNA]</scope>
    <source>
        <strain evidence="11">wild type</strain>
    </source>
</reference>
<dbReference type="InParanoid" id="H2XPZ2"/>
<evidence type="ECO:0000256" key="6">
    <source>
        <dbReference type="ARBA" id="ARBA00022968"/>
    </source>
</evidence>
<keyword evidence="8" id="KW-0472">Membrane</keyword>
<dbReference type="PANTHER" id="PTHR10811">
    <property type="entry name" value="FRINGE-RELATED"/>
    <property type="match status" value="1"/>
</dbReference>
<keyword evidence="7" id="KW-1133">Transmembrane helix</keyword>
<organism evidence="11 12">
    <name type="scientific">Ciona intestinalis</name>
    <name type="common">Transparent sea squirt</name>
    <name type="synonym">Ascidia intestinalis</name>
    <dbReference type="NCBI Taxonomy" id="7719"/>
    <lineage>
        <taxon>Eukaryota</taxon>
        <taxon>Metazoa</taxon>
        <taxon>Chordata</taxon>
        <taxon>Tunicata</taxon>
        <taxon>Ascidiacea</taxon>
        <taxon>Phlebobranchia</taxon>
        <taxon>Cionidae</taxon>
        <taxon>Ciona</taxon>
    </lineage>
</organism>
<comment type="subcellular location">
    <subcellularLocation>
        <location evidence="9">Endomembrane system</location>
        <topology evidence="9">Single-pass membrane protein</topology>
    </subcellularLocation>
    <subcellularLocation>
        <location evidence="1">Membrane</location>
        <topology evidence="1">Single-pass type II membrane protein</topology>
    </subcellularLocation>
</comment>
<comment type="similarity">
    <text evidence="2">Belongs to the glycosyltransferase 31 family.</text>
</comment>
<evidence type="ECO:0000313" key="11">
    <source>
        <dbReference type="Ensembl" id="ENSCINP00000031726.1"/>
    </source>
</evidence>
<dbReference type="InterPro" id="IPR003378">
    <property type="entry name" value="Fringe-like_glycosylTrfase"/>
</dbReference>
<reference evidence="11" key="4">
    <citation type="submission" date="2025-09" db="UniProtKB">
        <authorList>
            <consortium name="Ensembl"/>
        </authorList>
    </citation>
    <scope>IDENTIFICATION</scope>
</reference>
<dbReference type="EMBL" id="EAAA01000751">
    <property type="status" value="NOT_ANNOTATED_CDS"/>
    <property type="molecule type" value="Genomic_DNA"/>
</dbReference>
<name>H2XPZ2_CIOIN</name>
<dbReference type="STRING" id="7719.ENSCINP00000031726"/>
<sequence>KPNIKVAEKSYQKIREPRELTATTVTTLEKEENEELTLKDVFITVKTCAKYHQSRIRVLVKTWFTLAREQIYFFSDADDDDLTRSTGGHLINTGCRKMHTRSDLSCKMGAEYDMFMTTEKKWWCHFDDDNYVNVPRLVEFLGHYDWREDVYIGKKSITRPIRSMYKGNFVDVTFATGGAGVCVSSALARKMEPWCLAGKLAETADDLRLPDDCTLGFVIINKLGGNLTTSPLFHSHLEGLNNVKMASLRKQVSLSFSTKNVININHGNSKNQVFNATIDPTRFLSLHCFLFETAEFCK</sequence>